<reference evidence="1" key="2">
    <citation type="journal article" date="2021" name="PeerJ">
        <title>Extensive microbial diversity within the chicken gut microbiome revealed by metagenomics and culture.</title>
        <authorList>
            <person name="Gilroy R."/>
            <person name="Ravi A."/>
            <person name="Getino M."/>
            <person name="Pursley I."/>
            <person name="Horton D.L."/>
            <person name="Alikhan N.F."/>
            <person name="Baker D."/>
            <person name="Gharbi K."/>
            <person name="Hall N."/>
            <person name="Watson M."/>
            <person name="Adriaenssens E.M."/>
            <person name="Foster-Nyarko E."/>
            <person name="Jarju S."/>
            <person name="Secka A."/>
            <person name="Antonio M."/>
            <person name="Oren A."/>
            <person name="Chaudhuri R.R."/>
            <person name="La Ragione R."/>
            <person name="Hildebrand F."/>
            <person name="Pallen M.J."/>
        </authorList>
    </citation>
    <scope>NUCLEOTIDE SEQUENCE</scope>
    <source>
        <strain evidence="1">CHK152-2994</strain>
    </source>
</reference>
<dbReference type="EMBL" id="DVJO01000018">
    <property type="protein sequence ID" value="HIS82107.1"/>
    <property type="molecule type" value="Genomic_DNA"/>
</dbReference>
<dbReference type="Proteomes" id="UP000824139">
    <property type="component" value="Unassembled WGS sequence"/>
</dbReference>
<dbReference type="InterPro" id="IPR010327">
    <property type="entry name" value="FldB/FldC_alpha/beta"/>
</dbReference>
<dbReference type="Pfam" id="PF06050">
    <property type="entry name" value="HGD-D"/>
    <property type="match status" value="1"/>
</dbReference>
<sequence>MTKSGMSYKKAMNYALQGKIFIENQTKEYPISVALVSHGYNIYDERTSMKIIEKLEKMDVRVVTSLQLSNEQMDEGINTLGEHRYWANEYEMTGTAGHYLKDNRIDGIITLTAFGCGPDSLMVERIQRRAKHFGKPLLHLTIDEQTGEAGFITRLEAFVDMLFRKKRANIINKIDINERNGSYIPNTNFIETK</sequence>
<dbReference type="Gene3D" id="3.40.50.11900">
    <property type="match status" value="1"/>
</dbReference>
<gene>
    <name evidence="1" type="ORF">IAD41_00660</name>
</gene>
<evidence type="ECO:0000313" key="1">
    <source>
        <dbReference type="EMBL" id="HIS82107.1"/>
    </source>
</evidence>
<dbReference type="PANTHER" id="PTHR32329">
    <property type="entry name" value="BIFUNCTIONAL PROTEIN [INCLUDES 2-HYDROXYACYL-COA DEHYDRATASE (N-TER) AND ITS ACTIVATOR DOMAIN (C_TERM)-RELATED"/>
    <property type="match status" value="1"/>
</dbReference>
<organism evidence="1 2">
    <name type="scientific">Candidatus Scatenecus faecavium</name>
    <dbReference type="NCBI Taxonomy" id="2840915"/>
    <lineage>
        <taxon>Bacteria</taxon>
        <taxon>Candidatus Scatenecus</taxon>
    </lineage>
</organism>
<dbReference type="InterPro" id="IPR051805">
    <property type="entry name" value="Dehydratase_Activator_Redct"/>
</dbReference>
<reference evidence="1" key="1">
    <citation type="submission" date="2020-10" db="EMBL/GenBank/DDBJ databases">
        <authorList>
            <person name="Gilroy R."/>
        </authorList>
    </citation>
    <scope>NUCLEOTIDE SEQUENCE</scope>
    <source>
        <strain evidence="1">CHK152-2994</strain>
    </source>
</reference>
<dbReference type="AlphaFoldDB" id="A0A9D1FU50"/>
<protein>
    <submittedName>
        <fullName evidence="1">2-hydroxyacyl-CoA dehydratase</fullName>
    </submittedName>
</protein>
<name>A0A9D1FU50_9BACT</name>
<comment type="caution">
    <text evidence="1">The sequence shown here is derived from an EMBL/GenBank/DDBJ whole genome shotgun (WGS) entry which is preliminary data.</text>
</comment>
<accession>A0A9D1FU50</accession>
<dbReference type="PANTHER" id="PTHR32329:SF2">
    <property type="entry name" value="BIFUNCTIONAL PROTEIN [INCLUDES 2-HYDROXYACYL-COA DEHYDRATASE (N-TER) AND ITS ACTIVATOR DOMAIN (C_TERM)"/>
    <property type="match status" value="1"/>
</dbReference>
<proteinExistence type="predicted"/>
<evidence type="ECO:0000313" key="2">
    <source>
        <dbReference type="Proteomes" id="UP000824139"/>
    </source>
</evidence>